<organism evidence="2 3">
    <name type="scientific">Candidatus Iainarchaeum sp</name>
    <dbReference type="NCBI Taxonomy" id="3101447"/>
    <lineage>
        <taxon>Archaea</taxon>
        <taxon>Candidatus Iainarchaeota</taxon>
        <taxon>Candidatus Iainarchaeia</taxon>
        <taxon>Candidatus Iainarchaeales</taxon>
        <taxon>Candidatus Iainarchaeaceae</taxon>
        <taxon>Candidatus Iainarchaeum</taxon>
    </lineage>
</organism>
<protein>
    <submittedName>
        <fullName evidence="2">Methionyl-tRNA formyltransferase</fullName>
    </submittedName>
</protein>
<dbReference type="Proteomes" id="UP000809243">
    <property type="component" value="Unassembled WGS sequence"/>
</dbReference>
<dbReference type="Gene3D" id="3.40.50.12230">
    <property type="match status" value="1"/>
</dbReference>
<dbReference type="InterPro" id="IPR036477">
    <property type="entry name" value="Formyl_transf_N_sf"/>
</dbReference>
<dbReference type="AlphaFoldDB" id="A0A938YWD2"/>
<dbReference type="GO" id="GO:0005829">
    <property type="term" value="C:cytosol"/>
    <property type="evidence" value="ECO:0007669"/>
    <property type="project" value="TreeGrafter"/>
</dbReference>
<proteinExistence type="predicted"/>
<reference evidence="2" key="1">
    <citation type="submission" date="2021-01" db="EMBL/GenBank/DDBJ databases">
        <title>Active Sulfur Cycling in an Early Earth Analoge.</title>
        <authorList>
            <person name="Hahn C.R."/>
            <person name="Youssef N.H."/>
            <person name="Elshahed M."/>
        </authorList>
    </citation>
    <scope>NUCLEOTIDE SEQUENCE</scope>
    <source>
        <strain evidence="2">Zod_Metabat.1151</strain>
    </source>
</reference>
<feature type="domain" description="Formyl transferase N-terminal" evidence="1">
    <location>
        <begin position="4"/>
        <end position="97"/>
    </location>
</feature>
<gene>
    <name evidence="2" type="ORF">JW744_01050</name>
</gene>
<dbReference type="PANTHER" id="PTHR11138">
    <property type="entry name" value="METHIONYL-TRNA FORMYLTRANSFERASE"/>
    <property type="match status" value="1"/>
</dbReference>
<dbReference type="InterPro" id="IPR002376">
    <property type="entry name" value="Formyl_transf_N"/>
</dbReference>
<dbReference type="SUPFAM" id="SSF53328">
    <property type="entry name" value="Formyltransferase"/>
    <property type="match status" value="1"/>
</dbReference>
<evidence type="ECO:0000313" key="3">
    <source>
        <dbReference type="Proteomes" id="UP000809243"/>
    </source>
</evidence>
<evidence type="ECO:0000259" key="1">
    <source>
        <dbReference type="Pfam" id="PF00551"/>
    </source>
</evidence>
<evidence type="ECO:0000313" key="2">
    <source>
        <dbReference type="EMBL" id="MBN2067035.1"/>
    </source>
</evidence>
<comment type="caution">
    <text evidence="2">The sequence shown here is derived from an EMBL/GenBank/DDBJ whole genome shotgun (WGS) entry which is preliminary data.</text>
</comment>
<accession>A0A938YWD2</accession>
<name>A0A938YWD2_9ARCH</name>
<dbReference type="PANTHER" id="PTHR11138:SF5">
    <property type="entry name" value="METHIONYL-TRNA FORMYLTRANSFERASE, MITOCHONDRIAL"/>
    <property type="match status" value="1"/>
</dbReference>
<dbReference type="GO" id="GO:0004479">
    <property type="term" value="F:methionyl-tRNA formyltransferase activity"/>
    <property type="evidence" value="ECO:0007669"/>
    <property type="project" value="TreeGrafter"/>
</dbReference>
<sequence length="175" mass="20404">MRKGDYLFLLSCSRIYPKEKLRLNRHNLVIHASALPEGRGFAPLSWQVLEGKKSIPVTMFEAAEEVDSGEIYSKEMIELDGSELIDELREKIYGKIESMVLRVLEQGLPQGKEQKGKPTYYRRRTPFDSELDPDKSIAEQFNLLRIADNKRYPAFFKFRGKEYVLHIFKKSIETK</sequence>
<dbReference type="EMBL" id="JAFGDB010000017">
    <property type="protein sequence ID" value="MBN2067035.1"/>
    <property type="molecule type" value="Genomic_DNA"/>
</dbReference>
<dbReference type="Pfam" id="PF00551">
    <property type="entry name" value="Formyl_trans_N"/>
    <property type="match status" value="1"/>
</dbReference>